<protein>
    <submittedName>
        <fullName evidence="6">Glutamate/aspartate transport system substrate-binding protein</fullName>
    </submittedName>
</protein>
<name>A0ABS4EVD5_9HYPH</name>
<feature type="domain" description="Solute-binding protein family 3/N-terminal" evidence="5">
    <location>
        <begin position="37"/>
        <end position="270"/>
    </location>
</feature>
<dbReference type="InterPro" id="IPR001638">
    <property type="entry name" value="Solute-binding_3/MltF_N"/>
</dbReference>
<proteinExistence type="inferred from homology"/>
<organism evidence="6 7">
    <name type="scientific">Rhizobium herbae</name>
    <dbReference type="NCBI Taxonomy" id="508661"/>
    <lineage>
        <taxon>Bacteria</taxon>
        <taxon>Pseudomonadati</taxon>
        <taxon>Pseudomonadota</taxon>
        <taxon>Alphaproteobacteria</taxon>
        <taxon>Hyphomicrobiales</taxon>
        <taxon>Rhizobiaceae</taxon>
        <taxon>Rhizobium/Agrobacterium group</taxon>
        <taxon>Rhizobium</taxon>
    </lineage>
</organism>
<accession>A0ABS4EVD5</accession>
<dbReference type="PANTHER" id="PTHR30085:SF2">
    <property type="entry name" value="GLUTAMATE_ASPARTATE IMPORT SOLUTE-BINDING PROTEIN"/>
    <property type="match status" value="1"/>
</dbReference>
<dbReference type="InterPro" id="IPR051455">
    <property type="entry name" value="Bact_solute-bind_prot3"/>
</dbReference>
<dbReference type="SUPFAM" id="SSF53850">
    <property type="entry name" value="Periplasmic binding protein-like II"/>
    <property type="match status" value="1"/>
</dbReference>
<dbReference type="RefSeq" id="WP_407692819.1">
    <property type="nucleotide sequence ID" value="NZ_JAGGJV010000011.1"/>
</dbReference>
<dbReference type="Pfam" id="PF00497">
    <property type="entry name" value="SBP_bac_3"/>
    <property type="match status" value="1"/>
</dbReference>
<sequence length="298" mass="32801">MRILNFTLCIVPGLFLPVAAMAQSAESTLKKIAETGTVTLGYREAEPPFSYKTPDGKIVGFSVDLCNRVIAGIKQHLKLDTLKVEYVLATPATRFILVKSGKVDIECAATTNNAERRKVVAFSYPHFQTATQFVTRREDGIQTLEDLAGRSVASASGTVNIDQLNTINREKKLNIGVMPTKTNEESFKLVVSGRASAFVMDGILLAAMVAETKDPSKYRLSEETLSKPEPYGLMIRHGDEEFRSLVNASLKEIFTSPEIETLYAKWFTSPIPPDGMNLGLPMTPALRDAFANPTDYLE</sequence>
<dbReference type="Gene3D" id="3.40.190.10">
    <property type="entry name" value="Periplasmic binding protein-like II"/>
    <property type="match status" value="2"/>
</dbReference>
<evidence type="ECO:0000256" key="1">
    <source>
        <dbReference type="ARBA" id="ARBA00010333"/>
    </source>
</evidence>
<keyword evidence="3 4" id="KW-0732">Signal</keyword>
<dbReference type="SMART" id="SM00062">
    <property type="entry name" value="PBPb"/>
    <property type="match status" value="1"/>
</dbReference>
<evidence type="ECO:0000313" key="7">
    <source>
        <dbReference type="Proteomes" id="UP000823786"/>
    </source>
</evidence>
<evidence type="ECO:0000256" key="3">
    <source>
        <dbReference type="ARBA" id="ARBA00022729"/>
    </source>
</evidence>
<feature type="chain" id="PRO_5045205785" evidence="4">
    <location>
        <begin position="23"/>
        <end position="298"/>
    </location>
</feature>
<feature type="signal peptide" evidence="4">
    <location>
        <begin position="1"/>
        <end position="22"/>
    </location>
</feature>
<dbReference type="Proteomes" id="UP000823786">
    <property type="component" value="Unassembled WGS sequence"/>
</dbReference>
<evidence type="ECO:0000256" key="2">
    <source>
        <dbReference type="ARBA" id="ARBA00022448"/>
    </source>
</evidence>
<evidence type="ECO:0000256" key="4">
    <source>
        <dbReference type="SAM" id="SignalP"/>
    </source>
</evidence>
<dbReference type="PANTHER" id="PTHR30085">
    <property type="entry name" value="AMINO ACID ABC TRANSPORTER PERMEASE"/>
    <property type="match status" value="1"/>
</dbReference>
<comment type="caution">
    <text evidence="6">The sequence shown here is derived from an EMBL/GenBank/DDBJ whole genome shotgun (WGS) entry which is preliminary data.</text>
</comment>
<dbReference type="EMBL" id="JAGGJV010000011">
    <property type="protein sequence ID" value="MBP1861756.1"/>
    <property type="molecule type" value="Genomic_DNA"/>
</dbReference>
<keyword evidence="2" id="KW-0813">Transport</keyword>
<gene>
    <name evidence="6" type="ORF">J2Z75_005285</name>
</gene>
<dbReference type="CDD" id="cd13688">
    <property type="entry name" value="PBP2_GltI_DEBP"/>
    <property type="match status" value="1"/>
</dbReference>
<reference evidence="6 7" key="1">
    <citation type="submission" date="2021-03" db="EMBL/GenBank/DDBJ databases">
        <title>Genomic Encyclopedia of Type Strains, Phase IV (KMG-IV): sequencing the most valuable type-strain genomes for metagenomic binning, comparative biology and taxonomic classification.</title>
        <authorList>
            <person name="Goeker M."/>
        </authorList>
    </citation>
    <scope>NUCLEOTIDE SEQUENCE [LARGE SCALE GENOMIC DNA]</scope>
    <source>
        <strain evidence="6 7">DSM 26427</strain>
    </source>
</reference>
<evidence type="ECO:0000313" key="6">
    <source>
        <dbReference type="EMBL" id="MBP1861756.1"/>
    </source>
</evidence>
<evidence type="ECO:0000259" key="5">
    <source>
        <dbReference type="SMART" id="SM00062"/>
    </source>
</evidence>
<comment type="similarity">
    <text evidence="1">Belongs to the bacterial solute-binding protein 3 family.</text>
</comment>
<keyword evidence="7" id="KW-1185">Reference proteome</keyword>